<dbReference type="InterPro" id="IPR036291">
    <property type="entry name" value="NAD(P)-bd_dom_sf"/>
</dbReference>
<dbReference type="RefSeq" id="WP_353567736.1">
    <property type="nucleotide sequence ID" value="NZ_BAABRI010000016.1"/>
</dbReference>
<keyword evidence="6" id="KW-1185">Reference proteome</keyword>
<dbReference type="InterPro" id="IPR051265">
    <property type="entry name" value="HIBADH-related_NP60_sf"/>
</dbReference>
<dbReference type="Pfam" id="PF14833">
    <property type="entry name" value="NAD_binding_11"/>
    <property type="match status" value="1"/>
</dbReference>
<evidence type="ECO:0000313" key="6">
    <source>
        <dbReference type="Proteomes" id="UP001476282"/>
    </source>
</evidence>
<accession>A0ABP9UQW1</accession>
<dbReference type="InterPro" id="IPR013328">
    <property type="entry name" value="6PGD_dom2"/>
</dbReference>
<dbReference type="PANTHER" id="PTHR43580:SF2">
    <property type="entry name" value="CYTOKINE-LIKE NUCLEAR FACTOR N-PAC"/>
    <property type="match status" value="1"/>
</dbReference>
<dbReference type="Gene3D" id="1.10.1040.10">
    <property type="entry name" value="N-(1-d-carboxylethyl)-l-norvaline Dehydrogenase, domain 2"/>
    <property type="match status" value="1"/>
</dbReference>
<dbReference type="Gene3D" id="3.40.50.720">
    <property type="entry name" value="NAD(P)-binding Rossmann-like Domain"/>
    <property type="match status" value="1"/>
</dbReference>
<evidence type="ECO:0000259" key="3">
    <source>
        <dbReference type="Pfam" id="PF03446"/>
    </source>
</evidence>
<dbReference type="SUPFAM" id="SSF51735">
    <property type="entry name" value="NAD(P)-binding Rossmann-fold domains"/>
    <property type="match status" value="1"/>
</dbReference>
<keyword evidence="2" id="KW-0520">NAD</keyword>
<dbReference type="Pfam" id="PF03446">
    <property type="entry name" value="NAD_binding_2"/>
    <property type="match status" value="1"/>
</dbReference>
<dbReference type="InterPro" id="IPR006115">
    <property type="entry name" value="6PGDH_NADP-bd"/>
</dbReference>
<evidence type="ECO:0000313" key="5">
    <source>
        <dbReference type="EMBL" id="GAA5483625.1"/>
    </source>
</evidence>
<keyword evidence="1" id="KW-0560">Oxidoreductase</keyword>
<dbReference type="PANTHER" id="PTHR43580">
    <property type="entry name" value="OXIDOREDUCTASE GLYR1-RELATED"/>
    <property type="match status" value="1"/>
</dbReference>
<dbReference type="SUPFAM" id="SSF48179">
    <property type="entry name" value="6-phosphogluconate dehydrogenase C-terminal domain-like"/>
    <property type="match status" value="1"/>
</dbReference>
<dbReference type="PIRSF" id="PIRSF000103">
    <property type="entry name" value="HIBADH"/>
    <property type="match status" value="1"/>
</dbReference>
<dbReference type="InterPro" id="IPR008927">
    <property type="entry name" value="6-PGluconate_DH-like_C_sf"/>
</dbReference>
<feature type="domain" description="3-hydroxyisobutyrate dehydrogenase-like NAD-binding" evidence="4">
    <location>
        <begin position="164"/>
        <end position="277"/>
    </location>
</feature>
<gene>
    <name evidence="5" type="primary">Hgd</name>
    <name evidence="5" type="ORF">Hsar01_02859</name>
</gene>
<dbReference type="InterPro" id="IPR015815">
    <property type="entry name" value="HIBADH-related"/>
</dbReference>
<comment type="caution">
    <text evidence="5">The sequence shown here is derived from an EMBL/GenBank/DDBJ whole genome shotgun (WGS) entry which is preliminary data.</text>
</comment>
<proteinExistence type="predicted"/>
<protein>
    <submittedName>
        <fullName evidence="5">2-(Hydroxymethyl)glutarate dehydrogenase</fullName>
    </submittedName>
</protein>
<feature type="domain" description="6-phosphogluconate dehydrogenase NADP-binding" evidence="3">
    <location>
        <begin position="7"/>
        <end position="153"/>
    </location>
</feature>
<organism evidence="5 6">
    <name type="scientific">Haloferula sargassicola</name>
    <dbReference type="NCBI Taxonomy" id="490096"/>
    <lineage>
        <taxon>Bacteria</taxon>
        <taxon>Pseudomonadati</taxon>
        <taxon>Verrucomicrobiota</taxon>
        <taxon>Verrucomicrobiia</taxon>
        <taxon>Verrucomicrobiales</taxon>
        <taxon>Verrucomicrobiaceae</taxon>
        <taxon>Haloferula</taxon>
    </lineage>
</organism>
<evidence type="ECO:0000256" key="1">
    <source>
        <dbReference type="ARBA" id="ARBA00023002"/>
    </source>
</evidence>
<dbReference type="InterPro" id="IPR029154">
    <property type="entry name" value="HIBADH-like_NADP-bd"/>
</dbReference>
<reference evidence="5 6" key="1">
    <citation type="submission" date="2024-02" db="EMBL/GenBank/DDBJ databases">
        <title>Haloferula sargassicola NBRC 104335.</title>
        <authorList>
            <person name="Ichikawa N."/>
            <person name="Katano-Makiyama Y."/>
            <person name="Hidaka K."/>
        </authorList>
    </citation>
    <scope>NUCLEOTIDE SEQUENCE [LARGE SCALE GENOMIC DNA]</scope>
    <source>
        <strain evidence="5 6">NBRC 104335</strain>
    </source>
</reference>
<name>A0ABP9UQW1_9BACT</name>
<sequence>MSTTSPTVGVLGLGIIGAIWAERYHAAGKLTAAWNRTPRPEFPQWTDTPEDVALAADCLQVVVADPAAVQSVLDALLPALNASKTVIQSSTIDPASSERFRRQVAATGARYLEAPFTGSKPAAEAGKTVFYLGGDEALCAELDPLLALVSETRMRIGDPRQACALKLSMNLNIAAQMQALSEAHAIARGAGIPDDVFFHALSKNASRSGLSDLKEPLLRAGDYPPMFSVKHMHKDMRLASGMEVAAGFPLLEAVTARLAEAEREGLGDEDFAALRKLF</sequence>
<evidence type="ECO:0000259" key="4">
    <source>
        <dbReference type="Pfam" id="PF14833"/>
    </source>
</evidence>
<evidence type="ECO:0000256" key="2">
    <source>
        <dbReference type="ARBA" id="ARBA00023027"/>
    </source>
</evidence>
<dbReference type="Proteomes" id="UP001476282">
    <property type="component" value="Unassembled WGS sequence"/>
</dbReference>
<dbReference type="EMBL" id="BAABRI010000016">
    <property type="protein sequence ID" value="GAA5483625.1"/>
    <property type="molecule type" value="Genomic_DNA"/>
</dbReference>